<dbReference type="GO" id="GO:0003677">
    <property type="term" value="F:DNA binding"/>
    <property type="evidence" value="ECO:0007669"/>
    <property type="project" value="InterPro"/>
</dbReference>
<dbReference type="InterPro" id="IPR016032">
    <property type="entry name" value="Sig_transdc_resp-reg_C-effctor"/>
</dbReference>
<reference evidence="2" key="1">
    <citation type="journal article" date="2015" name="Nature">
        <title>Complex archaea that bridge the gap between prokaryotes and eukaryotes.</title>
        <authorList>
            <person name="Spang A."/>
            <person name="Saw J.H."/>
            <person name="Jorgensen S.L."/>
            <person name="Zaremba-Niedzwiedzka K."/>
            <person name="Martijn J."/>
            <person name="Lind A.E."/>
            <person name="van Eijk R."/>
            <person name="Schleper C."/>
            <person name="Guy L."/>
            <person name="Ettema T.J."/>
        </authorList>
    </citation>
    <scope>NUCLEOTIDE SEQUENCE</scope>
</reference>
<name>A0A0F9JQS5_9ZZZZ</name>
<feature type="domain" description="RNA polymerase sigma factor 70 region 4 type 2" evidence="1">
    <location>
        <begin position="2"/>
        <end position="46"/>
    </location>
</feature>
<evidence type="ECO:0000259" key="1">
    <source>
        <dbReference type="Pfam" id="PF08281"/>
    </source>
</evidence>
<organism evidence="2">
    <name type="scientific">marine sediment metagenome</name>
    <dbReference type="NCBI Taxonomy" id="412755"/>
    <lineage>
        <taxon>unclassified sequences</taxon>
        <taxon>metagenomes</taxon>
        <taxon>ecological metagenomes</taxon>
    </lineage>
</organism>
<comment type="caution">
    <text evidence="2">The sequence shown here is derived from an EMBL/GenBank/DDBJ whole genome shotgun (WGS) entry which is preliminary data.</text>
</comment>
<dbReference type="InterPro" id="IPR013249">
    <property type="entry name" value="RNA_pol_sigma70_r4_t2"/>
</dbReference>
<dbReference type="Pfam" id="PF08281">
    <property type="entry name" value="Sigma70_r4_2"/>
    <property type="match status" value="1"/>
</dbReference>
<dbReference type="AlphaFoldDB" id="A0A0F9JQS5"/>
<dbReference type="EMBL" id="LAZR01009538">
    <property type="protein sequence ID" value="KKM72023.1"/>
    <property type="molecule type" value="Genomic_DNA"/>
</dbReference>
<proteinExistence type="predicted"/>
<dbReference type="SUPFAM" id="SSF46894">
    <property type="entry name" value="C-terminal effector domain of the bipartite response regulators"/>
    <property type="match status" value="1"/>
</dbReference>
<dbReference type="GO" id="GO:0006352">
    <property type="term" value="P:DNA-templated transcription initiation"/>
    <property type="evidence" value="ECO:0007669"/>
    <property type="project" value="InterPro"/>
</dbReference>
<protein>
    <recommendedName>
        <fullName evidence="1">RNA polymerase sigma factor 70 region 4 type 2 domain-containing protein</fullName>
    </recommendedName>
</protein>
<sequence length="74" mass="8446">MTKLSPQEREVVILAGRDGLTWKTVALTMGLHLSTVRVYVQRIIKKSGINREPRQAMVLLYLRGMDTDNTMDTK</sequence>
<dbReference type="InterPro" id="IPR036388">
    <property type="entry name" value="WH-like_DNA-bd_sf"/>
</dbReference>
<dbReference type="Gene3D" id="1.10.10.10">
    <property type="entry name" value="Winged helix-like DNA-binding domain superfamily/Winged helix DNA-binding domain"/>
    <property type="match status" value="1"/>
</dbReference>
<evidence type="ECO:0000313" key="2">
    <source>
        <dbReference type="EMBL" id="KKM72023.1"/>
    </source>
</evidence>
<accession>A0A0F9JQS5</accession>
<gene>
    <name evidence="2" type="ORF">LCGC14_1424740</name>
</gene>
<dbReference type="GO" id="GO:0016987">
    <property type="term" value="F:sigma factor activity"/>
    <property type="evidence" value="ECO:0007669"/>
    <property type="project" value="InterPro"/>
</dbReference>